<feature type="signal peptide" evidence="1">
    <location>
        <begin position="1"/>
        <end position="29"/>
    </location>
</feature>
<dbReference type="PANTHER" id="PTHR33592">
    <property type="entry name" value="TRANSMEMBRANE PROTEIN"/>
    <property type="match status" value="1"/>
</dbReference>
<dbReference type="AlphaFoldDB" id="A0AAV5HIS8"/>
<evidence type="ECO:0000313" key="2">
    <source>
        <dbReference type="EMBL" id="GKU85819.1"/>
    </source>
</evidence>
<feature type="chain" id="PRO_5043988789" evidence="1">
    <location>
        <begin position="30"/>
        <end position="112"/>
    </location>
</feature>
<comment type="caution">
    <text evidence="2">The sequence shown here is derived from an EMBL/GenBank/DDBJ whole genome shotgun (WGS) entry which is preliminary data.</text>
</comment>
<evidence type="ECO:0000256" key="1">
    <source>
        <dbReference type="SAM" id="SignalP"/>
    </source>
</evidence>
<gene>
    <name evidence="2" type="ORF">SLEP1_g438</name>
</gene>
<name>A0AAV5HIS8_9ROSI</name>
<accession>A0AAV5HIS8</accession>
<dbReference type="EMBL" id="BPVZ01000001">
    <property type="protein sequence ID" value="GKU85819.1"/>
    <property type="molecule type" value="Genomic_DNA"/>
</dbReference>
<organism evidence="2 3">
    <name type="scientific">Rubroshorea leprosula</name>
    <dbReference type="NCBI Taxonomy" id="152421"/>
    <lineage>
        <taxon>Eukaryota</taxon>
        <taxon>Viridiplantae</taxon>
        <taxon>Streptophyta</taxon>
        <taxon>Embryophyta</taxon>
        <taxon>Tracheophyta</taxon>
        <taxon>Spermatophyta</taxon>
        <taxon>Magnoliopsida</taxon>
        <taxon>eudicotyledons</taxon>
        <taxon>Gunneridae</taxon>
        <taxon>Pentapetalae</taxon>
        <taxon>rosids</taxon>
        <taxon>malvids</taxon>
        <taxon>Malvales</taxon>
        <taxon>Dipterocarpaceae</taxon>
        <taxon>Rubroshorea</taxon>
    </lineage>
</organism>
<keyword evidence="1" id="KW-0732">Signal</keyword>
<sequence length="112" mass="11975">MGLGKTNFLFKVLVISAVLVLFSAQFSEAMRSLHGDGYQLLKKYIPDWESSLARGTETPSGGSPCTYIPGGSGHCTLNGKNFAGRRLRSPPPSFPSAHNAAINNNAAAFMEK</sequence>
<protein>
    <submittedName>
        <fullName evidence="2">Uncharacterized protein</fullName>
    </submittedName>
</protein>
<reference evidence="2 3" key="1">
    <citation type="journal article" date="2021" name="Commun. Biol.">
        <title>The genome of Shorea leprosula (Dipterocarpaceae) highlights the ecological relevance of drought in aseasonal tropical rainforests.</title>
        <authorList>
            <person name="Ng K.K.S."/>
            <person name="Kobayashi M.J."/>
            <person name="Fawcett J.A."/>
            <person name="Hatakeyama M."/>
            <person name="Paape T."/>
            <person name="Ng C.H."/>
            <person name="Ang C.C."/>
            <person name="Tnah L.H."/>
            <person name="Lee C.T."/>
            <person name="Nishiyama T."/>
            <person name="Sese J."/>
            <person name="O'Brien M.J."/>
            <person name="Copetti D."/>
            <person name="Mohd Noor M.I."/>
            <person name="Ong R.C."/>
            <person name="Putra M."/>
            <person name="Sireger I.Z."/>
            <person name="Indrioko S."/>
            <person name="Kosugi Y."/>
            <person name="Izuno A."/>
            <person name="Isagi Y."/>
            <person name="Lee S.L."/>
            <person name="Shimizu K.K."/>
        </authorList>
    </citation>
    <scope>NUCLEOTIDE SEQUENCE [LARGE SCALE GENOMIC DNA]</scope>
    <source>
        <strain evidence="2">214</strain>
    </source>
</reference>
<keyword evidence="3" id="KW-1185">Reference proteome</keyword>
<dbReference type="PANTHER" id="PTHR33592:SF10">
    <property type="entry name" value="TRANSMEMBRANE PROTEIN"/>
    <property type="match status" value="1"/>
</dbReference>
<dbReference type="Proteomes" id="UP001054252">
    <property type="component" value="Unassembled WGS sequence"/>
</dbReference>
<evidence type="ECO:0000313" key="3">
    <source>
        <dbReference type="Proteomes" id="UP001054252"/>
    </source>
</evidence>
<proteinExistence type="predicted"/>